<keyword evidence="3" id="KW-1185">Reference proteome</keyword>
<evidence type="ECO:0000313" key="3">
    <source>
        <dbReference type="Proteomes" id="UP000295443"/>
    </source>
</evidence>
<dbReference type="PANTHER" id="PTHR34309:SF10">
    <property type="entry name" value="SLR1406 PROTEIN"/>
    <property type="match status" value="1"/>
</dbReference>
<dbReference type="Pfam" id="PF03928">
    <property type="entry name" value="HbpS-like"/>
    <property type="match status" value="1"/>
</dbReference>
<dbReference type="InterPro" id="IPR005624">
    <property type="entry name" value="PduO/GlcC-like"/>
</dbReference>
<reference evidence="2 3" key="1">
    <citation type="submission" date="2019-03" db="EMBL/GenBank/DDBJ databases">
        <title>Genome sequence of Thiobacillaceae bacterium LSR1, a sulfur-oxidizing bacterium isolated from freshwater sediment.</title>
        <authorList>
            <person name="Li S."/>
        </authorList>
    </citation>
    <scope>NUCLEOTIDE SEQUENCE [LARGE SCALE GENOMIC DNA]</scope>
    <source>
        <strain evidence="2 3">LSR1</strain>
    </source>
</reference>
<name>A0A4R1BKZ5_9PROT</name>
<proteinExistence type="predicted"/>
<keyword evidence="1" id="KW-0732">Signal</keyword>
<dbReference type="InterPro" id="IPR052517">
    <property type="entry name" value="GlcG_carb_metab_protein"/>
</dbReference>
<evidence type="ECO:0000256" key="1">
    <source>
        <dbReference type="SAM" id="SignalP"/>
    </source>
</evidence>
<comment type="caution">
    <text evidence="2">The sequence shown here is derived from an EMBL/GenBank/DDBJ whole genome shotgun (WGS) entry which is preliminary data.</text>
</comment>
<dbReference type="PANTHER" id="PTHR34309">
    <property type="entry name" value="SLR1406 PROTEIN"/>
    <property type="match status" value="1"/>
</dbReference>
<dbReference type="EMBL" id="SJZB01000013">
    <property type="protein sequence ID" value="TCJ18006.1"/>
    <property type="molecule type" value="Genomic_DNA"/>
</dbReference>
<feature type="signal peptide" evidence="1">
    <location>
        <begin position="1"/>
        <end position="21"/>
    </location>
</feature>
<accession>A0A4R1BKZ5</accession>
<gene>
    <name evidence="2" type="ORF">EZJ19_03620</name>
</gene>
<feature type="chain" id="PRO_5020977329" evidence="1">
    <location>
        <begin position="22"/>
        <end position="167"/>
    </location>
</feature>
<dbReference type="AlphaFoldDB" id="A0A4R1BKZ5"/>
<dbReference type="Gene3D" id="3.30.450.150">
    <property type="entry name" value="Haem-degrading domain"/>
    <property type="match status" value="1"/>
</dbReference>
<dbReference type="InterPro" id="IPR038084">
    <property type="entry name" value="PduO/GlcC-like_sf"/>
</dbReference>
<organism evidence="2 3">
    <name type="scientific">Parasulfuritortus cantonensis</name>
    <dbReference type="NCBI Taxonomy" id="2528202"/>
    <lineage>
        <taxon>Bacteria</taxon>
        <taxon>Pseudomonadati</taxon>
        <taxon>Pseudomonadota</taxon>
        <taxon>Betaproteobacteria</taxon>
        <taxon>Nitrosomonadales</taxon>
        <taxon>Thiobacillaceae</taxon>
        <taxon>Parasulfuritortus</taxon>
    </lineage>
</organism>
<dbReference type="Proteomes" id="UP000295443">
    <property type="component" value="Unassembled WGS sequence"/>
</dbReference>
<evidence type="ECO:0000313" key="2">
    <source>
        <dbReference type="EMBL" id="TCJ18006.1"/>
    </source>
</evidence>
<dbReference type="OrthoDB" id="70242at2"/>
<protein>
    <submittedName>
        <fullName evidence="2">Heme-binding protein</fullName>
    </submittedName>
</protein>
<sequence length="167" mass="17164">MNMQRSALALILSLLPAAAAAAELPVIVKIPRLTVEASEKIAQAAIAACRAQGIQIGVTVVDRSGDPMVFMRDTLAPRVSIEISRQKAYTAVNFNAPLSSLEDRFTKPFSVGKVDGLVFSAGGVPIEAAGNIVGAVGVSGAATGEQDEACAKAGLDAVRMDLEMAGP</sequence>
<dbReference type="SUPFAM" id="SSF143744">
    <property type="entry name" value="GlcG-like"/>
    <property type="match status" value="1"/>
</dbReference>